<dbReference type="GO" id="GO:0005886">
    <property type="term" value="C:plasma membrane"/>
    <property type="evidence" value="ECO:0007669"/>
    <property type="project" value="UniProtKB-SubCell"/>
</dbReference>
<evidence type="ECO:0000313" key="15">
    <source>
        <dbReference type="EMBL" id="BAO00307.1"/>
    </source>
</evidence>
<dbReference type="NCBIfam" id="NF009136">
    <property type="entry name" value="PRK12489.1"/>
    <property type="match status" value="1"/>
</dbReference>
<protein>
    <recommendedName>
        <fullName evidence="13">C4-dicarboxylate transporter</fullName>
    </recommendedName>
</protein>
<dbReference type="EMBL" id="AP012554">
    <property type="protein sequence ID" value="BAO00307.1"/>
    <property type="molecule type" value="Genomic_DNA"/>
</dbReference>
<dbReference type="AlphaFoldDB" id="U3U7E1"/>
<feature type="transmembrane region" description="Helical" evidence="14">
    <location>
        <begin position="410"/>
        <end position="429"/>
    </location>
</feature>
<organism evidence="15 16">
    <name type="scientific">Candidatus Pantoea carbekii</name>
    <dbReference type="NCBI Taxonomy" id="1235990"/>
    <lineage>
        <taxon>Bacteria</taxon>
        <taxon>Pseudomonadati</taxon>
        <taxon>Pseudomonadota</taxon>
        <taxon>Gammaproteobacteria</taxon>
        <taxon>Enterobacterales</taxon>
        <taxon>Erwiniaceae</taxon>
        <taxon>Pantoea</taxon>
    </lineage>
</organism>
<evidence type="ECO:0000256" key="3">
    <source>
        <dbReference type="ARBA" id="ARBA00022448"/>
    </source>
</evidence>
<dbReference type="PATRIC" id="fig|1235990.3.peg.334"/>
<dbReference type="eggNOG" id="COG2704">
    <property type="taxonomic scope" value="Bacteria"/>
</dbReference>
<evidence type="ECO:0000256" key="2">
    <source>
        <dbReference type="ARBA" id="ARBA00006413"/>
    </source>
</evidence>
<comment type="subcellular location">
    <subcellularLocation>
        <location evidence="1 13">Cell inner membrane</location>
        <topology evidence="1 13">Multi-pass membrane protein</topology>
    </subcellularLocation>
</comment>
<comment type="function">
    <text evidence="13">Responsible for the transport of C4-dicarboxylates.</text>
</comment>
<comment type="catalytic activity">
    <reaction evidence="9">
        <text>L-aspartate(in) + succinate(out) = L-aspartate(out) + succinate(in)</text>
        <dbReference type="Rhea" id="RHEA:29343"/>
        <dbReference type="ChEBI" id="CHEBI:29991"/>
        <dbReference type="ChEBI" id="CHEBI:30031"/>
    </reaction>
    <physiologicalReaction direction="right-to-left" evidence="9">
        <dbReference type="Rhea" id="RHEA:29345"/>
    </physiologicalReaction>
</comment>
<proteinExistence type="inferred from homology"/>
<feature type="transmembrane region" description="Helical" evidence="14">
    <location>
        <begin position="163"/>
        <end position="190"/>
    </location>
</feature>
<evidence type="ECO:0000256" key="14">
    <source>
        <dbReference type="SAM" id="Phobius"/>
    </source>
</evidence>
<keyword evidence="7 14" id="KW-1133">Transmembrane helix</keyword>
<name>U3U7E1_9GAMM</name>
<evidence type="ECO:0000256" key="7">
    <source>
        <dbReference type="ARBA" id="ARBA00022989"/>
    </source>
</evidence>
<evidence type="ECO:0000256" key="1">
    <source>
        <dbReference type="ARBA" id="ARBA00004429"/>
    </source>
</evidence>
<feature type="transmembrane region" description="Helical" evidence="14">
    <location>
        <begin position="131"/>
        <end position="157"/>
    </location>
</feature>
<dbReference type="GO" id="GO:0015556">
    <property type="term" value="F:C4-dicarboxylate transmembrane transporter activity"/>
    <property type="evidence" value="ECO:0007669"/>
    <property type="project" value="InterPro"/>
</dbReference>
<evidence type="ECO:0000256" key="4">
    <source>
        <dbReference type="ARBA" id="ARBA00022475"/>
    </source>
</evidence>
<evidence type="ECO:0000256" key="5">
    <source>
        <dbReference type="ARBA" id="ARBA00022519"/>
    </source>
</evidence>
<evidence type="ECO:0000256" key="6">
    <source>
        <dbReference type="ARBA" id="ARBA00022692"/>
    </source>
</evidence>
<keyword evidence="8 13" id="KW-0472">Membrane</keyword>
<reference evidence="15 16" key="1">
    <citation type="submission" date="2012-10" db="EMBL/GenBank/DDBJ databases">
        <title>Genome sequence of the symbiont of the pentatomidae stink bug Halyomorpha halys.</title>
        <authorList>
            <person name="Kobayashi H."/>
            <person name="Fujii-Muramatsu R."/>
            <person name="Takeishi K."/>
            <person name="Noda H."/>
        </authorList>
    </citation>
    <scope>NUCLEOTIDE SEQUENCE [LARGE SCALE GENOMIC DNA]</scope>
</reference>
<dbReference type="Proteomes" id="UP000016900">
    <property type="component" value="Chromosome"/>
</dbReference>
<evidence type="ECO:0000256" key="11">
    <source>
        <dbReference type="ARBA" id="ARBA00034287"/>
    </source>
</evidence>
<keyword evidence="5 13" id="KW-0997">Cell inner membrane</keyword>
<keyword evidence="4 13" id="KW-1003">Cell membrane</keyword>
<evidence type="ECO:0000256" key="10">
    <source>
        <dbReference type="ARBA" id="ARBA00034284"/>
    </source>
</evidence>
<feature type="transmembrane region" description="Helical" evidence="14">
    <location>
        <begin position="6"/>
        <end position="39"/>
    </location>
</feature>
<feature type="transmembrane region" description="Helical" evidence="14">
    <location>
        <begin position="94"/>
        <end position="119"/>
    </location>
</feature>
<gene>
    <name evidence="15" type="primary">dcuA</name>
    <name evidence="15" type="ORF">HHS_03370</name>
</gene>
<dbReference type="PANTHER" id="PTHR36106">
    <property type="entry name" value="ANAEROBIC C4-DICARBOXYLATE TRANSPORTER DCUB"/>
    <property type="match status" value="1"/>
</dbReference>
<comment type="catalytic activity">
    <reaction evidence="11">
        <text>fumarate(in) + succinate(out) = fumarate(out) + succinate(in)</text>
        <dbReference type="Rhea" id="RHEA:29323"/>
        <dbReference type="ChEBI" id="CHEBI:29806"/>
        <dbReference type="ChEBI" id="CHEBI:30031"/>
    </reaction>
    <physiologicalReaction direction="right-to-left" evidence="11">
        <dbReference type="Rhea" id="RHEA:29325"/>
    </physiologicalReaction>
</comment>
<keyword evidence="16" id="KW-1185">Reference proteome</keyword>
<dbReference type="PANTHER" id="PTHR36106:SF2">
    <property type="entry name" value="C4-DICARBOXYLATE TRANSPORTER DCUA"/>
    <property type="match status" value="1"/>
</dbReference>
<evidence type="ECO:0000256" key="9">
    <source>
        <dbReference type="ARBA" id="ARBA00034237"/>
    </source>
</evidence>
<evidence type="ECO:0000256" key="13">
    <source>
        <dbReference type="PIRNR" id="PIRNR004539"/>
    </source>
</evidence>
<feature type="transmembrane region" description="Helical" evidence="14">
    <location>
        <begin position="327"/>
        <end position="345"/>
    </location>
</feature>
<keyword evidence="6 14" id="KW-0812">Transmembrane</keyword>
<sequence length="433" mass="46628">MILLELIIVILTIWLGARLGGIGIGFCGGTGVLILALFFGIKPGIIPFDVIEIIIAVIVAVVSMQVAGGVHYLVRITENLLCRHPRYITILAPLVTYLMTLLTGSGHTVFATLPVITEVAKRQNIPPCHPLSIAVIASQIAITASPLSAAVVFFASILEPHGVSYLTLLCILFPSTLIAVLCTAIMINILRQKSTHDIIYQKRLTKQKLKFFNQKISDIKSSAKQAVFIFLVGICLVILYAMAISKNVALIINPILSRSDAITVLMFTVATIICLTCKVNTNEILDTSTFKSGMNACVCVMGVAWLGDTFIKANLKDIQSIAGNMLQVYPWMLAVILFFASTLLYSQAATTKALMPVALLLGVSPLVAIASFSAVSALFVLPTYPTLLAAVKIDDTGSTKIGKYVFNHPFIVPGTLVIILSVTFGFLFGKLIL</sequence>
<dbReference type="NCBIfam" id="NF006927">
    <property type="entry name" value="PRK09412.1"/>
    <property type="match status" value="1"/>
</dbReference>
<evidence type="ECO:0000256" key="8">
    <source>
        <dbReference type="ARBA" id="ARBA00023136"/>
    </source>
</evidence>
<evidence type="ECO:0000313" key="16">
    <source>
        <dbReference type="Proteomes" id="UP000016900"/>
    </source>
</evidence>
<dbReference type="PIRSF" id="PIRSF004539">
    <property type="entry name" value="C4-dicrbxl_trns"/>
    <property type="match status" value="1"/>
</dbReference>
<dbReference type="KEGG" id="hhs:HHS_03370"/>
<comment type="catalytic activity">
    <reaction evidence="12">
        <text>fumarate(in) + L-aspartate(out) = fumarate(out) + L-aspartate(in)</text>
        <dbReference type="Rhea" id="RHEA:72459"/>
        <dbReference type="ChEBI" id="CHEBI:29806"/>
        <dbReference type="ChEBI" id="CHEBI:29991"/>
    </reaction>
    <physiologicalReaction direction="left-to-right" evidence="12">
        <dbReference type="Rhea" id="RHEA:72460"/>
    </physiologicalReaction>
</comment>
<keyword evidence="3 13" id="KW-0813">Transport</keyword>
<comment type="catalytic activity">
    <reaction evidence="10">
        <text>(S)-malate(in) + succinate(out) = (S)-malate(out) + succinate(in)</text>
        <dbReference type="Rhea" id="RHEA:29327"/>
        <dbReference type="ChEBI" id="CHEBI:15589"/>
        <dbReference type="ChEBI" id="CHEBI:30031"/>
    </reaction>
    <physiologicalReaction direction="right-to-left" evidence="10">
        <dbReference type="Rhea" id="RHEA:29329"/>
    </physiologicalReaction>
</comment>
<feature type="transmembrane region" description="Helical" evidence="14">
    <location>
        <begin position="357"/>
        <end position="381"/>
    </location>
</feature>
<dbReference type="NCBIfam" id="TIGR00770">
    <property type="entry name" value="Dcu"/>
    <property type="match status" value="1"/>
</dbReference>
<comment type="similarity">
    <text evidence="2 13">Belongs to the DcuA/DcuB transporter (TC 2.A.13.1) family.</text>
</comment>
<dbReference type="InterPro" id="IPR004668">
    <property type="entry name" value="Anaer_Dcu_memb_transpt"/>
</dbReference>
<evidence type="ECO:0000256" key="12">
    <source>
        <dbReference type="ARBA" id="ARBA00036117"/>
    </source>
</evidence>
<dbReference type="OrthoDB" id="9770910at2"/>
<feature type="transmembrane region" description="Helical" evidence="14">
    <location>
        <begin position="255"/>
        <end position="277"/>
    </location>
</feature>
<feature type="transmembrane region" description="Helical" evidence="14">
    <location>
        <begin position="226"/>
        <end position="243"/>
    </location>
</feature>
<accession>U3U7E1</accession>
<dbReference type="Pfam" id="PF03605">
    <property type="entry name" value="DcuA_DcuB"/>
    <property type="match status" value="1"/>
</dbReference>
<feature type="transmembrane region" description="Helical" evidence="14">
    <location>
        <begin position="51"/>
        <end position="74"/>
    </location>
</feature>